<name>A0A917RDB6_9ACTN</name>
<comment type="caution">
    <text evidence="1">The sequence shown here is derived from an EMBL/GenBank/DDBJ whole genome shotgun (WGS) entry which is preliminary data.</text>
</comment>
<keyword evidence="2" id="KW-1185">Reference proteome</keyword>
<reference evidence="1" key="1">
    <citation type="journal article" date="2014" name="Int. J. Syst. Evol. Microbiol.">
        <title>Complete genome sequence of Corynebacterium casei LMG S-19264T (=DSM 44701T), isolated from a smear-ripened cheese.</title>
        <authorList>
            <consortium name="US DOE Joint Genome Institute (JGI-PGF)"/>
            <person name="Walter F."/>
            <person name="Albersmeier A."/>
            <person name="Kalinowski J."/>
            <person name="Ruckert C."/>
        </authorList>
    </citation>
    <scope>NUCLEOTIDE SEQUENCE</scope>
    <source>
        <strain evidence="1">JCM 3035</strain>
    </source>
</reference>
<proteinExistence type="predicted"/>
<evidence type="ECO:0000313" key="1">
    <source>
        <dbReference type="EMBL" id="GGL02602.1"/>
    </source>
</evidence>
<dbReference type="Proteomes" id="UP000637788">
    <property type="component" value="Unassembled WGS sequence"/>
</dbReference>
<sequence>MPAFAADDGTELAYHVMGEGEPLLYTAVHPERVRTLTLITAHALGIGFTEEHRREAAALRSAEPWFAATRDSFEACLAGTATDAIASGG</sequence>
<accession>A0A917RDB6</accession>
<gene>
    <name evidence="1" type="ORF">GCM10010094_74370</name>
</gene>
<dbReference type="EMBL" id="BMPQ01000028">
    <property type="protein sequence ID" value="GGL02602.1"/>
    <property type="molecule type" value="Genomic_DNA"/>
</dbReference>
<protein>
    <submittedName>
        <fullName evidence="1">Uncharacterized protein</fullName>
    </submittedName>
</protein>
<organism evidence="1 2">
    <name type="scientific">Streptomyces flaveus</name>
    <dbReference type="NCBI Taxonomy" id="66370"/>
    <lineage>
        <taxon>Bacteria</taxon>
        <taxon>Bacillati</taxon>
        <taxon>Actinomycetota</taxon>
        <taxon>Actinomycetes</taxon>
        <taxon>Kitasatosporales</taxon>
        <taxon>Streptomycetaceae</taxon>
        <taxon>Streptomyces</taxon>
        <taxon>Streptomyces aurantiacus group</taxon>
    </lineage>
</organism>
<dbReference type="AlphaFoldDB" id="A0A917RDB6"/>
<evidence type="ECO:0000313" key="2">
    <source>
        <dbReference type="Proteomes" id="UP000637788"/>
    </source>
</evidence>
<reference evidence="1" key="2">
    <citation type="submission" date="2020-09" db="EMBL/GenBank/DDBJ databases">
        <authorList>
            <person name="Sun Q."/>
            <person name="Ohkuma M."/>
        </authorList>
    </citation>
    <scope>NUCLEOTIDE SEQUENCE</scope>
    <source>
        <strain evidence="1">JCM 3035</strain>
    </source>
</reference>